<sequence length="194" mass="21772">MFAEDPNTALVSRLSFPGFRRCSSPVTFKQIKQFMADDSVRDLAEMVLHQGPLGQMKIGAVGGWNNTFIPRWYFIQSKDDTNNPMTDPDIRGGIDGITLARNIRTWQSQATGLRLSEVLDLYYSETGLFQNRFRACQRKNNFAGVAPSSEMEPQTTSFAVVLDPQSLTPALLSYNVISNYSSVASRQLVTYVRE</sequence>
<name>A0ABN7P2Z5_TIMPD</name>
<evidence type="ECO:0000313" key="1">
    <source>
        <dbReference type="EMBL" id="CAG2060390.1"/>
    </source>
</evidence>
<reference evidence="1" key="1">
    <citation type="submission" date="2021-03" db="EMBL/GenBank/DDBJ databases">
        <authorList>
            <person name="Tran Van P."/>
        </authorList>
    </citation>
    <scope>NUCLEOTIDE SEQUENCE</scope>
</reference>
<protein>
    <submittedName>
        <fullName evidence="1">Uncharacterized protein</fullName>
    </submittedName>
</protein>
<accession>A0ABN7P2Z5</accession>
<comment type="caution">
    <text evidence="1">The sequence shown here is derived from an EMBL/GenBank/DDBJ whole genome shotgun (WGS) entry which is preliminary data.</text>
</comment>
<dbReference type="Proteomes" id="UP001153148">
    <property type="component" value="Unassembled WGS sequence"/>
</dbReference>
<evidence type="ECO:0000313" key="2">
    <source>
        <dbReference type="Proteomes" id="UP001153148"/>
    </source>
</evidence>
<organism evidence="1 2">
    <name type="scientific">Timema podura</name>
    <name type="common">Walking stick</name>
    <dbReference type="NCBI Taxonomy" id="61482"/>
    <lineage>
        <taxon>Eukaryota</taxon>
        <taxon>Metazoa</taxon>
        <taxon>Ecdysozoa</taxon>
        <taxon>Arthropoda</taxon>
        <taxon>Hexapoda</taxon>
        <taxon>Insecta</taxon>
        <taxon>Pterygota</taxon>
        <taxon>Neoptera</taxon>
        <taxon>Polyneoptera</taxon>
        <taxon>Phasmatodea</taxon>
        <taxon>Timematodea</taxon>
        <taxon>Timematoidea</taxon>
        <taxon>Timematidae</taxon>
        <taxon>Timema</taxon>
    </lineage>
</organism>
<dbReference type="EMBL" id="CAJPIN010012292">
    <property type="protein sequence ID" value="CAG2060390.1"/>
    <property type="molecule type" value="Genomic_DNA"/>
</dbReference>
<keyword evidence="2" id="KW-1185">Reference proteome</keyword>
<proteinExistence type="predicted"/>
<gene>
    <name evidence="1" type="ORF">TPAB3V08_LOCUS7346</name>
</gene>